<name>A0A2J6Q4Q7_9HELO</name>
<dbReference type="Gene3D" id="4.10.240.10">
    <property type="entry name" value="Zn(2)-C6 fungal-type DNA-binding domain"/>
    <property type="match status" value="1"/>
</dbReference>
<gene>
    <name evidence="3" type="ORF">NA56DRAFT_749179</name>
</gene>
<proteinExistence type="predicted"/>
<dbReference type="EMBL" id="KZ613482">
    <property type="protein sequence ID" value="PMD21278.1"/>
    <property type="molecule type" value="Genomic_DNA"/>
</dbReference>
<protein>
    <recommendedName>
        <fullName evidence="2">Zn(2)-C6 fungal-type domain-containing protein</fullName>
    </recommendedName>
</protein>
<dbReference type="Pfam" id="PF00172">
    <property type="entry name" value="Zn_clus"/>
    <property type="match status" value="1"/>
</dbReference>
<dbReference type="PANTHER" id="PTHR38791">
    <property type="entry name" value="ZN(II)2CYS6 TRANSCRIPTION FACTOR (EUROFUNG)-RELATED-RELATED"/>
    <property type="match status" value="1"/>
</dbReference>
<dbReference type="Proteomes" id="UP000235672">
    <property type="component" value="Unassembled WGS sequence"/>
</dbReference>
<reference evidence="3 4" key="1">
    <citation type="submission" date="2016-05" db="EMBL/GenBank/DDBJ databases">
        <title>A degradative enzymes factory behind the ericoid mycorrhizal symbiosis.</title>
        <authorList>
            <consortium name="DOE Joint Genome Institute"/>
            <person name="Martino E."/>
            <person name="Morin E."/>
            <person name="Grelet G."/>
            <person name="Kuo A."/>
            <person name="Kohler A."/>
            <person name="Daghino S."/>
            <person name="Barry K."/>
            <person name="Choi C."/>
            <person name="Cichocki N."/>
            <person name="Clum A."/>
            <person name="Copeland A."/>
            <person name="Hainaut M."/>
            <person name="Haridas S."/>
            <person name="Labutti K."/>
            <person name="Lindquist E."/>
            <person name="Lipzen A."/>
            <person name="Khouja H.-R."/>
            <person name="Murat C."/>
            <person name="Ohm R."/>
            <person name="Olson A."/>
            <person name="Spatafora J."/>
            <person name="Veneault-Fourrey C."/>
            <person name="Henrissat B."/>
            <person name="Grigoriev I."/>
            <person name="Martin F."/>
            <person name="Perotto S."/>
        </authorList>
    </citation>
    <scope>NUCLEOTIDE SEQUENCE [LARGE SCALE GENOMIC DNA]</scope>
    <source>
        <strain evidence="3 4">UAMH 7357</strain>
    </source>
</reference>
<dbReference type="InterPro" id="IPR001138">
    <property type="entry name" value="Zn2Cys6_DnaBD"/>
</dbReference>
<dbReference type="CDD" id="cd00067">
    <property type="entry name" value="GAL4"/>
    <property type="match status" value="1"/>
</dbReference>
<organism evidence="3 4">
    <name type="scientific">Hyaloscypha hepaticicola</name>
    <dbReference type="NCBI Taxonomy" id="2082293"/>
    <lineage>
        <taxon>Eukaryota</taxon>
        <taxon>Fungi</taxon>
        <taxon>Dikarya</taxon>
        <taxon>Ascomycota</taxon>
        <taxon>Pezizomycotina</taxon>
        <taxon>Leotiomycetes</taxon>
        <taxon>Helotiales</taxon>
        <taxon>Hyaloscyphaceae</taxon>
        <taxon>Hyaloscypha</taxon>
    </lineage>
</organism>
<keyword evidence="4" id="KW-1185">Reference proteome</keyword>
<dbReference type="SUPFAM" id="SSF57701">
    <property type="entry name" value="Zn2/Cys6 DNA-binding domain"/>
    <property type="match status" value="1"/>
</dbReference>
<dbReference type="InterPro" id="IPR053175">
    <property type="entry name" value="DHMBA_Reg_Transcription_Factor"/>
</dbReference>
<dbReference type="OrthoDB" id="4491390at2759"/>
<dbReference type="PANTHER" id="PTHR38791:SF13">
    <property type="entry name" value="ZN(2)-C6 FUNGAL-TYPE DOMAIN-CONTAINING PROTEIN"/>
    <property type="match status" value="1"/>
</dbReference>
<dbReference type="PROSITE" id="PS50048">
    <property type="entry name" value="ZN2_CY6_FUNGAL_2"/>
    <property type="match status" value="1"/>
</dbReference>
<evidence type="ECO:0000259" key="2">
    <source>
        <dbReference type="PROSITE" id="PS50048"/>
    </source>
</evidence>
<dbReference type="PROSITE" id="PS00463">
    <property type="entry name" value="ZN2_CY6_FUNGAL_1"/>
    <property type="match status" value="1"/>
</dbReference>
<dbReference type="SMART" id="SM00066">
    <property type="entry name" value="GAL4"/>
    <property type="match status" value="1"/>
</dbReference>
<dbReference type="GO" id="GO:0000981">
    <property type="term" value="F:DNA-binding transcription factor activity, RNA polymerase II-specific"/>
    <property type="evidence" value="ECO:0007669"/>
    <property type="project" value="InterPro"/>
</dbReference>
<dbReference type="AlphaFoldDB" id="A0A2J6Q4Q7"/>
<dbReference type="GO" id="GO:0008270">
    <property type="term" value="F:zinc ion binding"/>
    <property type="evidence" value="ECO:0007669"/>
    <property type="project" value="InterPro"/>
</dbReference>
<feature type="domain" description="Zn(2)-C6 fungal-type" evidence="2">
    <location>
        <begin position="9"/>
        <end position="40"/>
    </location>
</feature>
<accession>A0A2J6Q4Q7</accession>
<evidence type="ECO:0000313" key="3">
    <source>
        <dbReference type="EMBL" id="PMD21278.1"/>
    </source>
</evidence>
<evidence type="ECO:0000256" key="1">
    <source>
        <dbReference type="ARBA" id="ARBA00023242"/>
    </source>
</evidence>
<evidence type="ECO:0000313" key="4">
    <source>
        <dbReference type="Proteomes" id="UP000235672"/>
    </source>
</evidence>
<keyword evidence="1" id="KW-0539">Nucleus</keyword>
<dbReference type="InterPro" id="IPR036864">
    <property type="entry name" value="Zn2-C6_fun-type_DNA-bd_sf"/>
</dbReference>
<sequence>MPFKGPSRACFACKAKKVKCEETNPNPCQKCLRSGVTCVYRPESDLVFRDMAHVSETKVRRRVKASIAEREVSSRTSNSSSPTGSVIRTTQRTIRHAGECQPRICPPMSTIWREVALPRFFADFVFKSTLFTGSSLSFLPELYGRTDLHAPLKEALNAVAWLSMSNQLGIESLKFEACRSYFHAIELMSKLLQSPNEAQQDATLATNYLFGLFEYASKFLEYHFLGWMTCESLTLETYLKRTTYRKLLISGFKLSGAARSRHGHHSGRVSLLELRGKEQFTTSLGINIFRTCYAHIVVKCIAEHINPTEEANLWLETILRDDPGLNLSKCNLRTARLCHEAQLLFDNNSEDEWWILKMLGVVKEAVLIDLQYQQWADSLPTPWRPRIFCKPGQTSADRVNAEWASIGLPQYVYEDVYVAWASNNCRAARIHLHEVLLYCVFLIKLHPHTGASFYIEETRIQSRMIISEMVSEICASTDFCLGNINSVGGPAPTEYRMPLRGYLMIWTLWRAYVSAPKGSECKLWLGSKLEFISNFMGIVAARAVVDSNSADPWDMRYKRSRC</sequence>